<dbReference type="Pfam" id="PF07681">
    <property type="entry name" value="DoxX"/>
    <property type="match status" value="1"/>
</dbReference>
<feature type="transmembrane region" description="Helical" evidence="7">
    <location>
        <begin position="100"/>
        <end position="119"/>
    </location>
</feature>
<proteinExistence type="inferred from homology"/>
<name>A0ABY5ALD8_9CYAN</name>
<evidence type="ECO:0000256" key="5">
    <source>
        <dbReference type="ARBA" id="ARBA00022989"/>
    </source>
</evidence>
<dbReference type="InterPro" id="IPR032808">
    <property type="entry name" value="DoxX"/>
</dbReference>
<reference evidence="8" key="1">
    <citation type="submission" date="2022-06" db="EMBL/GenBank/DDBJ databases">
        <title>Genome sequence of Phormidium yuhuli AB48 isolated from an industrial photobioreactor environment.</title>
        <authorList>
            <person name="Qiu Y."/>
            <person name="Noonan A.J.C."/>
            <person name="Dofher K."/>
            <person name="Koch M."/>
            <person name="Kieft B."/>
            <person name="Lin X."/>
            <person name="Ziels R.M."/>
            <person name="Hallam S.J."/>
        </authorList>
    </citation>
    <scope>NUCLEOTIDE SEQUENCE</scope>
    <source>
        <strain evidence="8">AB48</strain>
    </source>
</reference>
<keyword evidence="9" id="KW-1185">Reference proteome</keyword>
<evidence type="ECO:0000256" key="6">
    <source>
        <dbReference type="ARBA" id="ARBA00023136"/>
    </source>
</evidence>
<evidence type="ECO:0000313" key="8">
    <source>
        <dbReference type="EMBL" id="USR90015.1"/>
    </source>
</evidence>
<comment type="subcellular location">
    <subcellularLocation>
        <location evidence="1">Cell membrane</location>
        <topology evidence="1">Multi-pass membrane protein</topology>
    </subcellularLocation>
</comment>
<accession>A0ABY5ALD8</accession>
<keyword evidence="5 7" id="KW-1133">Transmembrane helix</keyword>
<keyword evidence="6 7" id="KW-0472">Membrane</keyword>
<feature type="transmembrane region" description="Helical" evidence="7">
    <location>
        <begin position="46"/>
        <end position="63"/>
    </location>
</feature>
<gene>
    <name evidence="8" type="ORF">NEA10_14285</name>
</gene>
<evidence type="ECO:0000313" key="9">
    <source>
        <dbReference type="Proteomes" id="UP001056708"/>
    </source>
</evidence>
<feature type="transmembrane region" description="Helical" evidence="7">
    <location>
        <begin position="70"/>
        <end position="88"/>
    </location>
</feature>
<dbReference type="RefSeq" id="WP_252661581.1">
    <property type="nucleotide sequence ID" value="NZ_CP098611.1"/>
</dbReference>
<dbReference type="PANTHER" id="PTHR33452:SF1">
    <property type="entry name" value="INNER MEMBRANE PROTEIN YPHA-RELATED"/>
    <property type="match status" value="1"/>
</dbReference>
<dbReference type="Proteomes" id="UP001056708">
    <property type="component" value="Chromosome"/>
</dbReference>
<organism evidence="8 9">
    <name type="scientific">Phormidium yuhuli AB48</name>
    <dbReference type="NCBI Taxonomy" id="2940671"/>
    <lineage>
        <taxon>Bacteria</taxon>
        <taxon>Bacillati</taxon>
        <taxon>Cyanobacteriota</taxon>
        <taxon>Cyanophyceae</taxon>
        <taxon>Oscillatoriophycideae</taxon>
        <taxon>Oscillatoriales</taxon>
        <taxon>Oscillatoriaceae</taxon>
        <taxon>Phormidium</taxon>
        <taxon>Phormidium yuhuli</taxon>
    </lineage>
</organism>
<evidence type="ECO:0000256" key="1">
    <source>
        <dbReference type="ARBA" id="ARBA00004651"/>
    </source>
</evidence>
<dbReference type="InterPro" id="IPR051907">
    <property type="entry name" value="DoxX-like_oxidoreductase"/>
</dbReference>
<evidence type="ECO:0000256" key="3">
    <source>
        <dbReference type="ARBA" id="ARBA00022475"/>
    </source>
</evidence>
<comment type="similarity">
    <text evidence="2">Belongs to the DoxX family.</text>
</comment>
<evidence type="ECO:0000256" key="2">
    <source>
        <dbReference type="ARBA" id="ARBA00006679"/>
    </source>
</evidence>
<keyword evidence="3" id="KW-1003">Cell membrane</keyword>
<sequence>MNYIPVVARFFLAAIFLRAGVSKIFGFDGVAAMMGNIGLPFPEVLLVGTIAFQILGSLSLILGYKTRIGVILLIIFIVPTSIIFHNPTDPTETTNFFKNLGLLGGLMMTLYSGAGPVSLDHRLGGYR</sequence>
<keyword evidence="4 7" id="KW-0812">Transmembrane</keyword>
<protein>
    <submittedName>
        <fullName evidence="8">DoxX family protein</fullName>
    </submittedName>
</protein>
<dbReference type="EMBL" id="CP098611">
    <property type="protein sequence ID" value="USR90015.1"/>
    <property type="molecule type" value="Genomic_DNA"/>
</dbReference>
<dbReference type="PANTHER" id="PTHR33452">
    <property type="entry name" value="OXIDOREDUCTASE CATD-RELATED"/>
    <property type="match status" value="1"/>
</dbReference>
<evidence type="ECO:0000256" key="7">
    <source>
        <dbReference type="SAM" id="Phobius"/>
    </source>
</evidence>
<evidence type="ECO:0000256" key="4">
    <source>
        <dbReference type="ARBA" id="ARBA00022692"/>
    </source>
</evidence>